<accession>A0A0V0QZ50</accession>
<sequence>MELRKQIKGKQNQLVMQEGSIDLEQQKKLAEISAYKENVQQLIQENKNYEEKLRITLKKIEAQMEKINGQKCMAIDFFSNDQQNNNQNLRNSQQQFLHNNNNVRNNQSHYRYQSIKEEDEQEQEDDLEDQQLQFRNNDNVFQLFDNKNKGEKFTFEQMQRNQKKHVIENISFYKYESKFQSTPTAQVLEMAKNPKQKSRLIEIYKGIQNAQNFQDESYQNNGKINDYIYDEYNNNQEGYEQQYINGCDLEENFIKNCLLSNRDWLRNMEDQKQLNHIFMKNSQNQLKNSQNIKKEDMRSQKSMQYNKGILDDTFSILKDGQYLYKQYLETNNLRPRQLDWKKEDDDKLIELVQIYGEKHWGQISNHFDGRFFSDVSQRWLKYLNKNLKKGRWNLRDDLKLAILVELYSDNQNNIQWSKIIKFFDNRTDVQVRERWCNLLDPNLKILVWTKQEDQKLIELTEEFDGKWSKIAKQLDSKTDNQCLRKWKYLVSKKFNRQQLSSLDISYYLQNKKPVFQCIKIGRLRDFVEKDLLKKQSVKFGDIQEKLEYTEQDTCIQQGQKLQKLQIKDNSKQENNNQNQSEQNTEKKKRGRKPKAQQQAENLKNQKEVKQIQQHIQTKKRGRKKQIKQEEQDENKCQDLKLDNINYSQEEQKETDFQQKNQKELNQKRKNDNDSDENNKSNEIKIEGKNKCKKIKKN</sequence>
<dbReference type="GO" id="GO:0042796">
    <property type="term" value="P:snRNA transcription by RNA polymerase III"/>
    <property type="evidence" value="ECO:0007669"/>
    <property type="project" value="TreeGrafter"/>
</dbReference>
<feature type="region of interest" description="Disordered" evidence="6">
    <location>
        <begin position="565"/>
        <end position="697"/>
    </location>
</feature>
<dbReference type="PROSITE" id="PS51294">
    <property type="entry name" value="HTH_MYB"/>
    <property type="match status" value="3"/>
</dbReference>
<feature type="domain" description="HTH myb-type" evidence="8">
    <location>
        <begin position="340"/>
        <end position="387"/>
    </location>
</feature>
<evidence type="ECO:0000256" key="1">
    <source>
        <dbReference type="ARBA" id="ARBA00023015"/>
    </source>
</evidence>
<dbReference type="PANTHER" id="PTHR46621">
    <property type="entry name" value="SNRNA-ACTIVATING PROTEIN COMPLEX SUBUNIT 4"/>
    <property type="match status" value="1"/>
</dbReference>
<dbReference type="GO" id="GO:0042795">
    <property type="term" value="P:snRNA transcription by RNA polymerase II"/>
    <property type="evidence" value="ECO:0007669"/>
    <property type="project" value="TreeGrafter"/>
</dbReference>
<dbReference type="PROSITE" id="PS50090">
    <property type="entry name" value="MYB_LIKE"/>
    <property type="match status" value="3"/>
</dbReference>
<dbReference type="GO" id="GO:0001006">
    <property type="term" value="F:RNA polymerase III type 3 promoter sequence-specific DNA binding"/>
    <property type="evidence" value="ECO:0007669"/>
    <property type="project" value="TreeGrafter"/>
</dbReference>
<dbReference type="SUPFAM" id="SSF46689">
    <property type="entry name" value="Homeodomain-like"/>
    <property type="match status" value="3"/>
</dbReference>
<feature type="domain" description="Myb-like" evidence="7">
    <location>
        <begin position="384"/>
        <end position="439"/>
    </location>
</feature>
<feature type="compositionally biased region" description="Basic and acidic residues" evidence="6">
    <location>
        <begin position="649"/>
        <end position="689"/>
    </location>
</feature>
<dbReference type="PANTHER" id="PTHR46621:SF1">
    <property type="entry name" value="SNRNA-ACTIVATING PROTEIN COMPLEX SUBUNIT 4"/>
    <property type="match status" value="1"/>
</dbReference>
<keyword evidence="9" id="KW-0371">Homeobox</keyword>
<gene>
    <name evidence="9" type="ORF">PPERSA_11087</name>
</gene>
<dbReference type="InterPro" id="IPR009057">
    <property type="entry name" value="Homeodomain-like_sf"/>
</dbReference>
<keyword evidence="3" id="KW-0804">Transcription</keyword>
<protein>
    <submittedName>
        <fullName evidence="9">Homeodomain protein</fullName>
    </submittedName>
</protein>
<feature type="domain" description="HTH myb-type" evidence="8">
    <location>
        <begin position="440"/>
        <end position="494"/>
    </location>
</feature>
<dbReference type="GO" id="GO:0000978">
    <property type="term" value="F:RNA polymerase II cis-regulatory region sequence-specific DNA binding"/>
    <property type="evidence" value="ECO:0007669"/>
    <property type="project" value="TreeGrafter"/>
</dbReference>
<dbReference type="Pfam" id="PF13921">
    <property type="entry name" value="Myb_DNA-bind_6"/>
    <property type="match status" value="1"/>
</dbReference>
<evidence type="ECO:0000256" key="3">
    <source>
        <dbReference type="ARBA" id="ARBA00023163"/>
    </source>
</evidence>
<evidence type="ECO:0000256" key="2">
    <source>
        <dbReference type="ARBA" id="ARBA00023125"/>
    </source>
</evidence>
<organism evidence="9 10">
    <name type="scientific">Pseudocohnilembus persalinus</name>
    <name type="common">Ciliate</name>
    <dbReference type="NCBI Taxonomy" id="266149"/>
    <lineage>
        <taxon>Eukaryota</taxon>
        <taxon>Sar</taxon>
        <taxon>Alveolata</taxon>
        <taxon>Ciliophora</taxon>
        <taxon>Intramacronucleata</taxon>
        <taxon>Oligohymenophorea</taxon>
        <taxon>Scuticociliatia</taxon>
        <taxon>Philasterida</taxon>
        <taxon>Pseudocohnilembidae</taxon>
        <taxon>Pseudocohnilembus</taxon>
    </lineage>
</organism>
<dbReference type="OrthoDB" id="2143914at2759"/>
<evidence type="ECO:0000313" key="9">
    <source>
        <dbReference type="EMBL" id="KRX07538.1"/>
    </source>
</evidence>
<dbReference type="Pfam" id="PF00249">
    <property type="entry name" value="Myb_DNA-binding"/>
    <property type="match status" value="1"/>
</dbReference>
<feature type="compositionally biased region" description="Basic residues" evidence="6">
    <location>
        <begin position="616"/>
        <end position="625"/>
    </location>
</feature>
<feature type="coiled-coil region" evidence="5">
    <location>
        <begin position="25"/>
        <end position="70"/>
    </location>
</feature>
<reference evidence="9 10" key="1">
    <citation type="journal article" date="2015" name="Sci. Rep.">
        <title>Genome of the facultative scuticociliatosis pathogen Pseudocohnilembus persalinus provides insight into its virulence through horizontal gene transfer.</title>
        <authorList>
            <person name="Xiong J."/>
            <person name="Wang G."/>
            <person name="Cheng J."/>
            <person name="Tian M."/>
            <person name="Pan X."/>
            <person name="Warren A."/>
            <person name="Jiang C."/>
            <person name="Yuan D."/>
            <person name="Miao W."/>
        </authorList>
    </citation>
    <scope>NUCLEOTIDE SEQUENCE [LARGE SCALE GENOMIC DNA]</scope>
    <source>
        <strain evidence="9">36N120E</strain>
    </source>
</reference>
<dbReference type="InterPro" id="IPR051575">
    <property type="entry name" value="Myb-like_DNA-bd"/>
</dbReference>
<evidence type="ECO:0000259" key="7">
    <source>
        <dbReference type="PROSITE" id="PS50090"/>
    </source>
</evidence>
<dbReference type="SMART" id="SM00717">
    <property type="entry name" value="SANT"/>
    <property type="match status" value="3"/>
</dbReference>
<evidence type="ECO:0000313" key="10">
    <source>
        <dbReference type="Proteomes" id="UP000054937"/>
    </source>
</evidence>
<evidence type="ECO:0000256" key="4">
    <source>
        <dbReference type="ARBA" id="ARBA00023242"/>
    </source>
</evidence>
<name>A0A0V0QZ50_PSEPJ</name>
<dbReference type="GO" id="GO:0019185">
    <property type="term" value="C:snRNA-activating protein complex"/>
    <property type="evidence" value="ECO:0007669"/>
    <property type="project" value="TreeGrafter"/>
</dbReference>
<evidence type="ECO:0000256" key="6">
    <source>
        <dbReference type="SAM" id="MobiDB-lite"/>
    </source>
</evidence>
<dbReference type="Proteomes" id="UP000054937">
    <property type="component" value="Unassembled WGS sequence"/>
</dbReference>
<dbReference type="InParanoid" id="A0A0V0QZ50"/>
<feature type="domain" description="HTH myb-type" evidence="8">
    <location>
        <begin position="388"/>
        <end position="439"/>
    </location>
</feature>
<keyword evidence="4" id="KW-0539">Nucleus</keyword>
<feature type="compositionally biased region" description="Basic and acidic residues" evidence="6">
    <location>
        <begin position="626"/>
        <end position="641"/>
    </location>
</feature>
<feature type="compositionally biased region" description="Low complexity" evidence="6">
    <location>
        <begin position="572"/>
        <end position="582"/>
    </location>
</feature>
<keyword evidence="10" id="KW-1185">Reference proteome</keyword>
<dbReference type="CDD" id="cd00167">
    <property type="entry name" value="SANT"/>
    <property type="match status" value="3"/>
</dbReference>
<dbReference type="Gene3D" id="1.10.10.60">
    <property type="entry name" value="Homeodomain-like"/>
    <property type="match status" value="3"/>
</dbReference>
<proteinExistence type="predicted"/>
<keyword evidence="5" id="KW-0175">Coiled coil</keyword>
<dbReference type="EMBL" id="LDAU01000082">
    <property type="protein sequence ID" value="KRX07538.1"/>
    <property type="molecule type" value="Genomic_DNA"/>
</dbReference>
<keyword evidence="1" id="KW-0805">Transcription regulation</keyword>
<feature type="domain" description="Myb-like" evidence="7">
    <location>
        <begin position="440"/>
        <end position="490"/>
    </location>
</feature>
<dbReference type="InterPro" id="IPR001005">
    <property type="entry name" value="SANT/Myb"/>
</dbReference>
<dbReference type="InterPro" id="IPR017930">
    <property type="entry name" value="Myb_dom"/>
</dbReference>
<keyword evidence="2 9" id="KW-0238">DNA-binding</keyword>
<feature type="domain" description="Myb-like" evidence="7">
    <location>
        <begin position="340"/>
        <end position="383"/>
    </location>
</feature>
<dbReference type="AlphaFoldDB" id="A0A0V0QZ50"/>
<comment type="caution">
    <text evidence="9">The sequence shown here is derived from an EMBL/GenBank/DDBJ whole genome shotgun (WGS) entry which is preliminary data.</text>
</comment>
<evidence type="ECO:0000256" key="5">
    <source>
        <dbReference type="SAM" id="Coils"/>
    </source>
</evidence>
<evidence type="ECO:0000259" key="8">
    <source>
        <dbReference type="PROSITE" id="PS51294"/>
    </source>
</evidence>